<proteinExistence type="inferred from homology"/>
<dbReference type="PANTHER" id="PTHR45909:SF1">
    <property type="entry name" value="ADP-RIBOSYLATION FACTOR-RELATED PROTEIN 1"/>
    <property type="match status" value="1"/>
</dbReference>
<accession>A0A7J7KNR0</accession>
<dbReference type="GO" id="GO:0005789">
    <property type="term" value="C:endoplasmic reticulum membrane"/>
    <property type="evidence" value="ECO:0007669"/>
    <property type="project" value="UniProtKB-SubCell"/>
</dbReference>
<reference evidence="15" key="1">
    <citation type="submission" date="2020-06" db="EMBL/GenBank/DDBJ databases">
        <title>Draft genome of Bugula neritina, a colonial animal packing powerful symbionts and potential medicines.</title>
        <authorList>
            <person name="Rayko M."/>
        </authorList>
    </citation>
    <scope>NUCLEOTIDE SEQUENCE [LARGE SCALE GENOMIC DNA]</scope>
    <source>
        <strain evidence="15">Kwan_BN1</strain>
    </source>
</reference>
<evidence type="ECO:0000256" key="3">
    <source>
        <dbReference type="ARBA" id="ARBA00020256"/>
    </source>
</evidence>
<dbReference type="Proteomes" id="UP000593567">
    <property type="component" value="Unassembled WGS sequence"/>
</dbReference>
<dbReference type="GO" id="GO:0005794">
    <property type="term" value="C:Golgi apparatus"/>
    <property type="evidence" value="ECO:0007669"/>
    <property type="project" value="TreeGrafter"/>
</dbReference>
<comment type="subunit">
    <text evidence="12">Interacts with SYS1.</text>
</comment>
<comment type="function">
    <text evidence="11">Trans-Golgi-associated GTPase that regulates protein sorting. Controls the targeting of ARL1 and its effector to the trans-Golgi. Required for the lipidation of chylomicrons in the intestine and required for VLDL lipidation in the liver.</text>
</comment>
<dbReference type="Gene3D" id="3.40.50.300">
    <property type="entry name" value="P-loop containing nucleotide triphosphate hydrolases"/>
    <property type="match status" value="1"/>
</dbReference>
<dbReference type="PANTHER" id="PTHR45909">
    <property type="entry name" value="ADP-RIBOSYLATION FACTOR-RELATED PROTEIN 1"/>
    <property type="match status" value="1"/>
</dbReference>
<comment type="similarity">
    <text evidence="2">Belongs to the SRP receptor beta subunit family.</text>
</comment>
<keyword evidence="8" id="KW-0342">GTP-binding</keyword>
<evidence type="ECO:0000256" key="9">
    <source>
        <dbReference type="ARBA" id="ARBA00023136"/>
    </source>
</evidence>
<keyword evidence="16" id="KW-1185">Reference proteome</keyword>
<keyword evidence="10" id="KW-0675">Receptor</keyword>
<dbReference type="InterPro" id="IPR019009">
    <property type="entry name" value="SRP_receptor_beta_su"/>
</dbReference>
<keyword evidence="4 14" id="KW-0812">Transmembrane</keyword>
<evidence type="ECO:0000256" key="2">
    <source>
        <dbReference type="ARBA" id="ARBA00005619"/>
    </source>
</evidence>
<dbReference type="NCBIfam" id="TIGR00231">
    <property type="entry name" value="small_GTP"/>
    <property type="match status" value="1"/>
</dbReference>
<dbReference type="EMBL" id="VXIV02000211">
    <property type="protein sequence ID" value="KAF6039792.1"/>
    <property type="molecule type" value="Genomic_DNA"/>
</dbReference>
<dbReference type="GO" id="GO:0043001">
    <property type="term" value="P:Golgi to plasma membrane protein transport"/>
    <property type="evidence" value="ECO:0007669"/>
    <property type="project" value="TreeGrafter"/>
</dbReference>
<dbReference type="InterPro" id="IPR024156">
    <property type="entry name" value="Small_GTPase_ARF"/>
</dbReference>
<dbReference type="InterPro" id="IPR027417">
    <property type="entry name" value="P-loop_NTPase"/>
</dbReference>
<comment type="caution">
    <text evidence="15">The sequence shown here is derived from an EMBL/GenBank/DDBJ whole genome shotgun (WGS) entry which is preliminary data.</text>
</comment>
<sequence length="247" mass="27439">MEAEELLKMVTPLTNGVIVAILIGIITLILLLYLLLRGSTSKRPNILLTGLCDSGKTLLFTQLTQNAFRLTHTSMQENHGVVKIKGTDVAIVDLPGHDRKRQQLFEKYSCTARGIVFLIDSTTVVKELKDVAEYLYTLLTEPDIQKAKVPVMIACNKQDVGFTKSATVIKSLLEKELNTVRKTRAGGLEGTDGSSGERCHLGNDQVDFEFDQLLPQKIDIIECSAKGRTPNGEEPEIEDIQRWLQTL</sequence>
<dbReference type="AlphaFoldDB" id="A0A7J7KNR0"/>
<dbReference type="GO" id="GO:0034067">
    <property type="term" value="P:protein localization to Golgi apparatus"/>
    <property type="evidence" value="ECO:0007669"/>
    <property type="project" value="TreeGrafter"/>
</dbReference>
<evidence type="ECO:0000256" key="8">
    <source>
        <dbReference type="ARBA" id="ARBA00023134"/>
    </source>
</evidence>
<evidence type="ECO:0000256" key="1">
    <source>
        <dbReference type="ARBA" id="ARBA00004389"/>
    </source>
</evidence>
<comment type="subcellular location">
    <subcellularLocation>
        <location evidence="1">Endoplasmic reticulum membrane</location>
        <topology evidence="1">Single-pass membrane protein</topology>
    </subcellularLocation>
</comment>
<feature type="transmembrane region" description="Helical" evidence="14">
    <location>
        <begin position="16"/>
        <end position="36"/>
    </location>
</feature>
<dbReference type="CDD" id="cd04105">
    <property type="entry name" value="SR_beta"/>
    <property type="match status" value="1"/>
</dbReference>
<dbReference type="SUPFAM" id="SSF52540">
    <property type="entry name" value="P-loop containing nucleoside triphosphate hydrolases"/>
    <property type="match status" value="1"/>
</dbReference>
<organism evidence="15 16">
    <name type="scientific">Bugula neritina</name>
    <name type="common">Brown bryozoan</name>
    <name type="synonym">Sertularia neritina</name>
    <dbReference type="NCBI Taxonomy" id="10212"/>
    <lineage>
        <taxon>Eukaryota</taxon>
        <taxon>Metazoa</taxon>
        <taxon>Spiralia</taxon>
        <taxon>Lophotrochozoa</taxon>
        <taxon>Bryozoa</taxon>
        <taxon>Gymnolaemata</taxon>
        <taxon>Cheilostomatida</taxon>
        <taxon>Flustrina</taxon>
        <taxon>Buguloidea</taxon>
        <taxon>Bugulidae</taxon>
        <taxon>Bugula</taxon>
    </lineage>
</organism>
<evidence type="ECO:0000313" key="16">
    <source>
        <dbReference type="Proteomes" id="UP000593567"/>
    </source>
</evidence>
<dbReference type="Pfam" id="PF09439">
    <property type="entry name" value="SRPRB"/>
    <property type="match status" value="1"/>
</dbReference>
<dbReference type="GO" id="GO:0005525">
    <property type="term" value="F:GTP binding"/>
    <property type="evidence" value="ECO:0007669"/>
    <property type="project" value="UniProtKB-KW"/>
</dbReference>
<keyword evidence="9 14" id="KW-0472">Membrane</keyword>
<gene>
    <name evidence="15" type="ORF">EB796_001897</name>
</gene>
<keyword evidence="5" id="KW-0547">Nucleotide-binding</keyword>
<keyword evidence="6" id="KW-0256">Endoplasmic reticulum</keyword>
<name>A0A7J7KNR0_BUGNE</name>
<evidence type="ECO:0000256" key="14">
    <source>
        <dbReference type="SAM" id="Phobius"/>
    </source>
</evidence>
<evidence type="ECO:0000256" key="12">
    <source>
        <dbReference type="ARBA" id="ARBA00038765"/>
    </source>
</evidence>
<keyword evidence="7 14" id="KW-1133">Transmembrane helix</keyword>
<evidence type="ECO:0000256" key="7">
    <source>
        <dbReference type="ARBA" id="ARBA00022989"/>
    </source>
</evidence>
<protein>
    <recommendedName>
        <fullName evidence="13">ADP-ribosylation factor-related protein 1</fullName>
    </recommendedName>
    <alternativeName>
        <fullName evidence="3">Signal recognition particle receptor subunit beta</fullName>
    </alternativeName>
</protein>
<evidence type="ECO:0000256" key="6">
    <source>
        <dbReference type="ARBA" id="ARBA00022824"/>
    </source>
</evidence>
<evidence type="ECO:0000256" key="11">
    <source>
        <dbReference type="ARBA" id="ARBA00037377"/>
    </source>
</evidence>
<dbReference type="OrthoDB" id="41266at2759"/>
<dbReference type="GO" id="GO:0003924">
    <property type="term" value="F:GTPase activity"/>
    <property type="evidence" value="ECO:0007669"/>
    <property type="project" value="TreeGrafter"/>
</dbReference>
<evidence type="ECO:0000256" key="13">
    <source>
        <dbReference type="ARBA" id="ARBA00039478"/>
    </source>
</evidence>
<evidence type="ECO:0000256" key="5">
    <source>
        <dbReference type="ARBA" id="ARBA00022741"/>
    </source>
</evidence>
<evidence type="ECO:0000256" key="4">
    <source>
        <dbReference type="ARBA" id="ARBA00022692"/>
    </source>
</evidence>
<dbReference type="GO" id="GO:0006886">
    <property type="term" value="P:intracellular protein transport"/>
    <property type="evidence" value="ECO:0007669"/>
    <property type="project" value="TreeGrafter"/>
</dbReference>
<evidence type="ECO:0000313" key="15">
    <source>
        <dbReference type="EMBL" id="KAF6039792.1"/>
    </source>
</evidence>
<evidence type="ECO:0000256" key="10">
    <source>
        <dbReference type="ARBA" id="ARBA00023170"/>
    </source>
</evidence>
<dbReference type="InterPro" id="IPR005225">
    <property type="entry name" value="Small_GTP-bd"/>
</dbReference>